<dbReference type="NCBIfam" id="TIGR00231">
    <property type="entry name" value="small_GTP"/>
    <property type="match status" value="1"/>
</dbReference>
<gene>
    <name evidence="4" type="ORF">TeGR_g2511</name>
</gene>
<comment type="caution">
    <text evidence="4">The sequence shown here is derived from an EMBL/GenBank/DDBJ whole genome shotgun (WGS) entry which is preliminary data.</text>
</comment>
<dbReference type="InterPro" id="IPR000795">
    <property type="entry name" value="T_Tr_GTP-bd_dom"/>
</dbReference>
<dbReference type="Gene3D" id="3.40.50.300">
    <property type="entry name" value="P-loop containing nucleotide triphosphate hydrolases"/>
    <property type="match status" value="1"/>
</dbReference>
<evidence type="ECO:0000259" key="3">
    <source>
        <dbReference type="PROSITE" id="PS51722"/>
    </source>
</evidence>
<dbReference type="PANTHER" id="PTHR43556">
    <property type="entry name" value="PEPTIDE CHAIN RELEASE FACTOR RF3"/>
    <property type="match status" value="1"/>
</dbReference>
<dbReference type="InterPro" id="IPR027417">
    <property type="entry name" value="P-loop_NTPase"/>
</dbReference>
<feature type="domain" description="Tr-type G" evidence="3">
    <location>
        <begin position="8"/>
        <end position="215"/>
    </location>
</feature>
<feature type="non-terminal residue" evidence="4">
    <location>
        <position position="215"/>
    </location>
</feature>
<comment type="similarity">
    <text evidence="1">Belongs to the TRAFAC class translation factor GTPase superfamily. Classic translation factor GTPase family. PrfC subfamily.</text>
</comment>
<keyword evidence="5" id="KW-1185">Reference proteome</keyword>
<dbReference type="PANTHER" id="PTHR43556:SF2">
    <property type="entry name" value="PEPTIDE CHAIN RELEASE FACTOR RF3"/>
    <property type="match status" value="1"/>
</dbReference>
<proteinExistence type="inferred from homology"/>
<dbReference type="Proteomes" id="UP001165060">
    <property type="component" value="Unassembled WGS sequence"/>
</dbReference>
<dbReference type="InterPro" id="IPR005225">
    <property type="entry name" value="Small_GTP-bd"/>
</dbReference>
<sequence>TSPATSPPPRISVAIISHPDSGKTTTTEQLLLHGGSIRSAGAVRQRGEQRRTRSDFMSIEQERGISVSATCLSLNYSPPASGSPLRINLLDTPGHADFSEDTYRALAAADNALMLLDAAKGLEGQTRKLFAVCRLRGLPVFTFVNKMDRPAMEPMGIMDEIEGELGLEAHPVTWPVGDGDRFRGLVDRVGGRLHLYGKSEKRGGRSGALVIPVGE</sequence>
<protein>
    <recommendedName>
        <fullName evidence="3">Tr-type G domain-containing protein</fullName>
    </recommendedName>
</protein>
<reference evidence="4 5" key="1">
    <citation type="journal article" date="2023" name="Commun. Biol.">
        <title>Genome analysis of Parmales, the sister group of diatoms, reveals the evolutionary specialization of diatoms from phago-mixotrophs to photoautotrophs.</title>
        <authorList>
            <person name="Ban H."/>
            <person name="Sato S."/>
            <person name="Yoshikawa S."/>
            <person name="Yamada K."/>
            <person name="Nakamura Y."/>
            <person name="Ichinomiya M."/>
            <person name="Sato N."/>
            <person name="Blanc-Mathieu R."/>
            <person name="Endo H."/>
            <person name="Kuwata A."/>
            <person name="Ogata H."/>
        </authorList>
    </citation>
    <scope>NUCLEOTIDE SEQUENCE [LARGE SCALE GENOMIC DNA]</scope>
</reference>
<organism evidence="4 5">
    <name type="scientific">Tetraparma gracilis</name>
    <dbReference type="NCBI Taxonomy" id="2962635"/>
    <lineage>
        <taxon>Eukaryota</taxon>
        <taxon>Sar</taxon>
        <taxon>Stramenopiles</taxon>
        <taxon>Ochrophyta</taxon>
        <taxon>Bolidophyceae</taxon>
        <taxon>Parmales</taxon>
        <taxon>Triparmaceae</taxon>
        <taxon>Tetraparma</taxon>
    </lineage>
</organism>
<evidence type="ECO:0000313" key="5">
    <source>
        <dbReference type="Proteomes" id="UP001165060"/>
    </source>
</evidence>
<dbReference type="EMBL" id="BRYB01004506">
    <property type="protein sequence ID" value="GMI32304.1"/>
    <property type="molecule type" value="Genomic_DNA"/>
</dbReference>
<dbReference type="InterPro" id="IPR004548">
    <property type="entry name" value="PrfC"/>
</dbReference>
<evidence type="ECO:0000256" key="1">
    <source>
        <dbReference type="ARBA" id="ARBA00009978"/>
    </source>
</evidence>
<dbReference type="PROSITE" id="PS00301">
    <property type="entry name" value="G_TR_1"/>
    <property type="match status" value="1"/>
</dbReference>
<evidence type="ECO:0000313" key="4">
    <source>
        <dbReference type="EMBL" id="GMI32304.1"/>
    </source>
</evidence>
<dbReference type="SUPFAM" id="SSF52540">
    <property type="entry name" value="P-loop containing nucleoside triphosphate hydrolases"/>
    <property type="match status" value="1"/>
</dbReference>
<dbReference type="PRINTS" id="PR00315">
    <property type="entry name" value="ELONGATNFCT"/>
</dbReference>
<accession>A0ABQ6MSI2</accession>
<evidence type="ECO:0000256" key="2">
    <source>
        <dbReference type="ARBA" id="ARBA00022490"/>
    </source>
</evidence>
<name>A0ABQ6MSI2_9STRA</name>
<dbReference type="PROSITE" id="PS51722">
    <property type="entry name" value="G_TR_2"/>
    <property type="match status" value="1"/>
</dbReference>
<dbReference type="Pfam" id="PF00009">
    <property type="entry name" value="GTP_EFTU"/>
    <property type="match status" value="1"/>
</dbReference>
<dbReference type="InterPro" id="IPR031157">
    <property type="entry name" value="G_TR_CS"/>
</dbReference>
<feature type="non-terminal residue" evidence="4">
    <location>
        <position position="1"/>
    </location>
</feature>
<keyword evidence="2" id="KW-0963">Cytoplasm</keyword>